<name>A0ABU5EXG5_9BACT</name>
<reference evidence="3" key="1">
    <citation type="journal article" date="2023" name="Mar. Drugs">
        <title>Gemmata algarum, a Novel Planctomycete Isolated from an Algal Mat, Displays Antimicrobial Activity.</title>
        <authorList>
            <person name="Kumar G."/>
            <person name="Kallscheuer N."/>
            <person name="Kashif M."/>
            <person name="Ahamad S."/>
            <person name="Jagadeeshwari U."/>
            <person name="Pannikurungottu S."/>
            <person name="Haufschild T."/>
            <person name="Kabuu M."/>
            <person name="Sasikala C."/>
            <person name="Jogler C."/>
            <person name="Ramana C."/>
        </authorList>
    </citation>
    <scope>NUCLEOTIDE SEQUENCE [LARGE SCALE GENOMIC DNA]</scope>
    <source>
        <strain evidence="3">JC673</strain>
    </source>
</reference>
<dbReference type="InterPro" id="IPR030395">
    <property type="entry name" value="GP_PDE_dom"/>
</dbReference>
<sequence length="449" mass="48469">MCGAPLLLLCSSLAAAPPAWDVRDHVPLKEFVIQSHRGAGELEAENTLEAFELGWKLGTAPEADVRSTKDGVIVALHDPGFDRIAKGSALAGKKVKDVPWADVKGLDVGAWKGAAFTGRRVPRLADVFAAMTGKPDRRLYLDIKDVDLNALAAEVKAARVGAQVVLASPKHAVIRQWKALVPDSGTLNWMGGTEQELGNKLAALRKDTFEGVTQLQVHVRRKDGALTPSKAFLAATGKELRERGILFQVLPWGADDEATYRELLGAGVASFATDYPEVTLKAVRAHYEGKTGRGKDAAPAAGAFKVTPKRDNDRVTVTTENGATVIDIRSPLGISGATIERVGNEWPDRVTLRLHLTGLESFTATCGTATVHGSASGDKRSLKLTVDGKEVPQGPNDPAFLDFKMVGKDGTPAKELPLKDGYFEMRLPKAFFDGDPKSFQIAWTDWYRR</sequence>
<protein>
    <submittedName>
        <fullName evidence="2">Glycerophosphodiester phosphodiesterase family protein</fullName>
    </submittedName>
</protein>
<dbReference type="PANTHER" id="PTHR46211:SF14">
    <property type="entry name" value="GLYCEROPHOSPHODIESTER PHOSPHODIESTERASE"/>
    <property type="match status" value="1"/>
</dbReference>
<evidence type="ECO:0000259" key="1">
    <source>
        <dbReference type="PROSITE" id="PS51704"/>
    </source>
</evidence>
<feature type="domain" description="GP-PDE" evidence="1">
    <location>
        <begin position="31"/>
        <end position="283"/>
    </location>
</feature>
<evidence type="ECO:0000313" key="2">
    <source>
        <dbReference type="EMBL" id="MDY3559155.1"/>
    </source>
</evidence>
<dbReference type="RefSeq" id="WP_320685967.1">
    <property type="nucleotide sequence ID" value="NZ_JAXBLV010000088.1"/>
</dbReference>
<dbReference type="Pfam" id="PF03009">
    <property type="entry name" value="GDPD"/>
    <property type="match status" value="1"/>
</dbReference>
<dbReference type="Proteomes" id="UP001272242">
    <property type="component" value="Unassembled WGS sequence"/>
</dbReference>
<organism evidence="2 3">
    <name type="scientific">Gemmata algarum</name>
    <dbReference type="NCBI Taxonomy" id="2975278"/>
    <lineage>
        <taxon>Bacteria</taxon>
        <taxon>Pseudomonadati</taxon>
        <taxon>Planctomycetota</taxon>
        <taxon>Planctomycetia</taxon>
        <taxon>Gemmatales</taxon>
        <taxon>Gemmataceae</taxon>
        <taxon>Gemmata</taxon>
    </lineage>
</organism>
<dbReference type="InterPro" id="IPR017946">
    <property type="entry name" value="PLC-like_Pdiesterase_TIM-brl"/>
</dbReference>
<accession>A0ABU5EXG5</accession>
<keyword evidence="3" id="KW-1185">Reference proteome</keyword>
<proteinExistence type="predicted"/>
<dbReference type="PANTHER" id="PTHR46211">
    <property type="entry name" value="GLYCEROPHOSPHORYL DIESTER PHOSPHODIESTERASE"/>
    <property type="match status" value="1"/>
</dbReference>
<dbReference type="SUPFAM" id="SSF51695">
    <property type="entry name" value="PLC-like phosphodiesterases"/>
    <property type="match status" value="1"/>
</dbReference>
<comment type="caution">
    <text evidence="2">The sequence shown here is derived from an EMBL/GenBank/DDBJ whole genome shotgun (WGS) entry which is preliminary data.</text>
</comment>
<dbReference type="Gene3D" id="3.20.20.190">
    <property type="entry name" value="Phosphatidylinositol (PI) phosphodiesterase"/>
    <property type="match status" value="1"/>
</dbReference>
<dbReference type="PROSITE" id="PS51704">
    <property type="entry name" value="GP_PDE"/>
    <property type="match status" value="1"/>
</dbReference>
<dbReference type="EMBL" id="JAXBLV010000088">
    <property type="protein sequence ID" value="MDY3559155.1"/>
    <property type="molecule type" value="Genomic_DNA"/>
</dbReference>
<evidence type="ECO:0000313" key="3">
    <source>
        <dbReference type="Proteomes" id="UP001272242"/>
    </source>
</evidence>
<gene>
    <name evidence="2" type="ORF">R5W23_006358</name>
</gene>